<feature type="transmembrane region" description="Helical" evidence="7">
    <location>
        <begin position="350"/>
        <end position="372"/>
    </location>
</feature>
<feature type="compositionally biased region" description="Polar residues" evidence="6">
    <location>
        <begin position="1"/>
        <end position="11"/>
    </location>
</feature>
<organism evidence="8 9">
    <name type="scientific">Quadrisphaera granulorum</name>
    <dbReference type="NCBI Taxonomy" id="317664"/>
    <lineage>
        <taxon>Bacteria</taxon>
        <taxon>Bacillati</taxon>
        <taxon>Actinomycetota</taxon>
        <taxon>Actinomycetes</taxon>
        <taxon>Kineosporiales</taxon>
        <taxon>Kineosporiaceae</taxon>
        <taxon>Quadrisphaera</taxon>
    </lineage>
</organism>
<dbReference type="Proteomes" id="UP000245469">
    <property type="component" value="Unassembled WGS sequence"/>
</dbReference>
<feature type="transmembrane region" description="Helical" evidence="7">
    <location>
        <begin position="111"/>
        <end position="133"/>
    </location>
</feature>
<dbReference type="PANTHER" id="PTHR30250">
    <property type="entry name" value="PST FAMILY PREDICTED COLANIC ACID TRANSPORTER"/>
    <property type="match status" value="1"/>
</dbReference>
<accession>A0A316ABP1</accession>
<dbReference type="RefSeq" id="WP_109773210.1">
    <property type="nucleotide sequence ID" value="NZ_QGDQ01000004.1"/>
</dbReference>
<evidence type="ECO:0000256" key="3">
    <source>
        <dbReference type="ARBA" id="ARBA00022692"/>
    </source>
</evidence>
<keyword evidence="5 7" id="KW-0472">Membrane</keyword>
<keyword evidence="3 7" id="KW-0812">Transmembrane</keyword>
<feature type="transmembrane region" description="Helical" evidence="7">
    <location>
        <begin position="145"/>
        <end position="164"/>
    </location>
</feature>
<comment type="subcellular location">
    <subcellularLocation>
        <location evidence="1">Cell membrane</location>
        <topology evidence="1">Multi-pass membrane protein</topology>
    </subcellularLocation>
</comment>
<evidence type="ECO:0000256" key="4">
    <source>
        <dbReference type="ARBA" id="ARBA00022989"/>
    </source>
</evidence>
<evidence type="ECO:0000313" key="8">
    <source>
        <dbReference type="EMBL" id="PWJ55123.1"/>
    </source>
</evidence>
<dbReference type="PANTHER" id="PTHR30250:SF11">
    <property type="entry name" value="O-ANTIGEN TRANSPORTER-RELATED"/>
    <property type="match status" value="1"/>
</dbReference>
<feature type="transmembrane region" description="Helical" evidence="7">
    <location>
        <begin position="324"/>
        <end position="344"/>
    </location>
</feature>
<proteinExistence type="predicted"/>
<dbReference type="AlphaFoldDB" id="A0A316ABP1"/>
<sequence>MTNAAGETTNPPEGGHPRGGAKIDAEPSQPAPPAANLRRAVGFMTVSSFLVPLAGLLTQPLFARALGVDGRGELQAALAPAALATAVATLGLPDALTYFTARNPRITRVALAWAGTLSLLVGVVCLAVVWGLLPWLSKGDAQLGEYILVGMVLAIPLLAVGALRGAAMGHQLWRRVALESFVNITLRVGSLVVLFVMGHLTPLAAVVVTSVTPLLAGLVYLPLLRSSAHHPEATEEQPNGVLRPLLSFGARVWFGSVASMLLSRVSQVLMVPLSSTYDLGLYAVASTISDLPLLVALAVAGALMGVNARSNDPVQVATTTRLGVLLGAVGCGGLAVTLPFWIVPLFTEQFAAALIPTLMLIASALICVPGLMTGASLSAFGRPGLRSTGLVVTVVVNVTAFVTLVPLLGVYGACWTSIISNVVLTSWNVIAASKVMGLPPTMFLVPRGSDVSLAWTEGLRLVNRVLPGRRAAA</sequence>
<keyword evidence="2" id="KW-1003">Cell membrane</keyword>
<evidence type="ECO:0000256" key="5">
    <source>
        <dbReference type="ARBA" id="ARBA00023136"/>
    </source>
</evidence>
<comment type="caution">
    <text evidence="8">The sequence shown here is derived from an EMBL/GenBank/DDBJ whole genome shotgun (WGS) entry which is preliminary data.</text>
</comment>
<keyword evidence="9" id="KW-1185">Reference proteome</keyword>
<name>A0A316ABP1_9ACTN</name>
<dbReference type="EMBL" id="QGDQ01000004">
    <property type="protein sequence ID" value="PWJ55123.1"/>
    <property type="molecule type" value="Genomic_DNA"/>
</dbReference>
<dbReference type="Pfam" id="PF01943">
    <property type="entry name" value="Polysacc_synt"/>
    <property type="match status" value="1"/>
</dbReference>
<gene>
    <name evidence="8" type="ORF">BXY45_10444</name>
</gene>
<reference evidence="8 9" key="1">
    <citation type="submission" date="2018-03" db="EMBL/GenBank/DDBJ databases">
        <title>Genomic Encyclopedia of Archaeal and Bacterial Type Strains, Phase II (KMG-II): from individual species to whole genera.</title>
        <authorList>
            <person name="Goeker M."/>
        </authorList>
    </citation>
    <scope>NUCLEOTIDE SEQUENCE [LARGE SCALE GENOMIC DNA]</scope>
    <source>
        <strain evidence="8 9">DSM 44889</strain>
    </source>
</reference>
<feature type="transmembrane region" description="Helical" evidence="7">
    <location>
        <begin position="40"/>
        <end position="57"/>
    </location>
</feature>
<feature type="transmembrane region" description="Helical" evidence="7">
    <location>
        <begin position="282"/>
        <end position="303"/>
    </location>
</feature>
<dbReference type="InterPro" id="IPR002797">
    <property type="entry name" value="Polysacc_synth"/>
</dbReference>
<feature type="transmembrane region" description="Helical" evidence="7">
    <location>
        <begin position="384"/>
        <end position="404"/>
    </location>
</feature>
<dbReference type="InterPro" id="IPR050833">
    <property type="entry name" value="Poly_Biosynth_Transport"/>
</dbReference>
<keyword evidence="4 7" id="KW-1133">Transmembrane helix</keyword>
<feature type="region of interest" description="Disordered" evidence="6">
    <location>
        <begin position="1"/>
        <end position="34"/>
    </location>
</feature>
<dbReference type="GO" id="GO:0005886">
    <property type="term" value="C:plasma membrane"/>
    <property type="evidence" value="ECO:0007669"/>
    <property type="project" value="UniProtKB-SubCell"/>
</dbReference>
<evidence type="ECO:0000256" key="7">
    <source>
        <dbReference type="SAM" id="Phobius"/>
    </source>
</evidence>
<evidence type="ECO:0000256" key="2">
    <source>
        <dbReference type="ARBA" id="ARBA00022475"/>
    </source>
</evidence>
<feature type="transmembrane region" description="Helical" evidence="7">
    <location>
        <begin position="77"/>
        <end position="99"/>
    </location>
</feature>
<dbReference type="OrthoDB" id="3320002at2"/>
<protein>
    <submittedName>
        <fullName evidence="8">O-antigen/teichoic acid export membrane protein</fullName>
    </submittedName>
</protein>
<evidence type="ECO:0000256" key="6">
    <source>
        <dbReference type="SAM" id="MobiDB-lite"/>
    </source>
</evidence>
<evidence type="ECO:0000313" key="9">
    <source>
        <dbReference type="Proteomes" id="UP000245469"/>
    </source>
</evidence>
<evidence type="ECO:0000256" key="1">
    <source>
        <dbReference type="ARBA" id="ARBA00004651"/>
    </source>
</evidence>